<evidence type="ECO:0000313" key="1">
    <source>
        <dbReference type="EMBL" id="KAI0087963.1"/>
    </source>
</evidence>
<organism evidence="1 2">
    <name type="scientific">Irpex rosettiformis</name>
    <dbReference type="NCBI Taxonomy" id="378272"/>
    <lineage>
        <taxon>Eukaryota</taxon>
        <taxon>Fungi</taxon>
        <taxon>Dikarya</taxon>
        <taxon>Basidiomycota</taxon>
        <taxon>Agaricomycotina</taxon>
        <taxon>Agaricomycetes</taxon>
        <taxon>Polyporales</taxon>
        <taxon>Irpicaceae</taxon>
        <taxon>Irpex</taxon>
    </lineage>
</organism>
<gene>
    <name evidence="1" type="ORF">BDY19DRAFT_994387</name>
</gene>
<name>A0ACB8U0Y7_9APHY</name>
<keyword evidence="2" id="KW-1185">Reference proteome</keyword>
<dbReference type="EMBL" id="MU274915">
    <property type="protein sequence ID" value="KAI0087963.1"/>
    <property type="molecule type" value="Genomic_DNA"/>
</dbReference>
<accession>A0ACB8U0Y7</accession>
<comment type="caution">
    <text evidence="1">The sequence shown here is derived from an EMBL/GenBank/DDBJ whole genome shotgun (WGS) entry which is preliminary data.</text>
</comment>
<protein>
    <submittedName>
        <fullName evidence="1">Uncharacterized protein</fullName>
    </submittedName>
</protein>
<evidence type="ECO:0000313" key="2">
    <source>
        <dbReference type="Proteomes" id="UP001055072"/>
    </source>
</evidence>
<reference evidence="1" key="1">
    <citation type="journal article" date="2021" name="Environ. Microbiol.">
        <title>Gene family expansions and transcriptome signatures uncover fungal adaptations to wood decay.</title>
        <authorList>
            <person name="Hage H."/>
            <person name="Miyauchi S."/>
            <person name="Viragh M."/>
            <person name="Drula E."/>
            <person name="Min B."/>
            <person name="Chaduli D."/>
            <person name="Navarro D."/>
            <person name="Favel A."/>
            <person name="Norest M."/>
            <person name="Lesage-Meessen L."/>
            <person name="Balint B."/>
            <person name="Merenyi Z."/>
            <person name="de Eugenio L."/>
            <person name="Morin E."/>
            <person name="Martinez A.T."/>
            <person name="Baldrian P."/>
            <person name="Stursova M."/>
            <person name="Martinez M.J."/>
            <person name="Novotny C."/>
            <person name="Magnuson J.K."/>
            <person name="Spatafora J.W."/>
            <person name="Maurice S."/>
            <person name="Pangilinan J."/>
            <person name="Andreopoulos W."/>
            <person name="LaButti K."/>
            <person name="Hundley H."/>
            <person name="Na H."/>
            <person name="Kuo A."/>
            <person name="Barry K."/>
            <person name="Lipzen A."/>
            <person name="Henrissat B."/>
            <person name="Riley R."/>
            <person name="Ahrendt S."/>
            <person name="Nagy L.G."/>
            <person name="Grigoriev I.V."/>
            <person name="Martin F."/>
            <person name="Rosso M.N."/>
        </authorList>
    </citation>
    <scope>NUCLEOTIDE SEQUENCE</scope>
    <source>
        <strain evidence="1">CBS 384.51</strain>
    </source>
</reference>
<proteinExistence type="predicted"/>
<sequence length="965" mass="103308">MQRLTRKRSASLSSTAEAAHYGSTEPKRERTGLIRKLSQTFIKPSDNDSSEKSHRPRKLSISSIMSSVIASASQTSLLLTTTKDSDTTTITTTTTSPPRVKASKAGHRMDLKPGKHTADRVYAPTSLPHSKSGISVSTKKTYKGGKPVLKENIRRLDVVDLEFRSSEDTLCEYEGSGSSLGHKGRNDVETKAKEERVVERKGSLAMLRTRQQRLPPLIPQRPRPKLEPKLKPTSEFNEYGLNAADELFMKNTFHQLRSMGLPVPSLPFFEDCPEHLHIPAATVQKAVASTEISSSPLPEAKHSPTQIPPLPCSPPSTIRSPTPVLTPLSIGSGHDRAPPRQSIPLTIGSMSLVPSTYNSPTSPTLPDEIVIEPGTISSDSSFEDSDFPSDFSDTGSCYSQSSYHPTVIDKTSDLGDDDNFSLPSNAPPVPALPSGVTDNFDSEPAQRVTADLNIQNSPRPAPTVRAPRVVAVRTPASRTCAEVPLPIPVPTPPRPSRPPPNNNNQRPSPLKSVPVSVFDTRAHKKTSTMLNDAKLLPSPSSLPPPSGSVSLPKTMHTHMHKPLPVELLRQSSAKEQRRTRPPPRSYSPEFNSTPTVSHVHTSARSPLSGTAIAPSPHPPHPARSRIQNQPCTSSLSTRASTTTARQLSPRFSAASLSSSRPSHASRTTAPTSIQEDGGNENDMIDIMMEDGEWLLEQETVQTTGGLSWMKANGKVQSGSWYAPAPAKVVSTPEPTKRRGRVLSARENLGAMGRSVDSRRTNASPLSAPHTGIAAATPAVPTMSRRQATPTPTPTTTTTRASSAVRSTGGSHSRSGRAGSVSTTVNSVARRTNGPPSSESRTKPTPLSPPPSSFSASASSYSSFSPPLHRRDTPASNSLLFASIPGPVSAPVTVPRDDMHIMRNPSPLPPLNTNKAERSVRVMNGTGGVRDSVRVAEVGVVSSSGSSSKVARGGRKFKDGAFPQNV</sequence>
<dbReference type="Proteomes" id="UP001055072">
    <property type="component" value="Unassembled WGS sequence"/>
</dbReference>